<dbReference type="PROSITE" id="PS51257">
    <property type="entry name" value="PROKAR_LIPOPROTEIN"/>
    <property type="match status" value="1"/>
</dbReference>
<reference evidence="2" key="3">
    <citation type="submission" date="2018-11" db="EMBL/GenBank/DDBJ databases">
        <authorList>
            <person name="Hwang Y.J."/>
            <person name="Hwang C.Y."/>
        </authorList>
    </citation>
    <scope>NUCLEOTIDE SEQUENCE</scope>
    <source>
        <strain evidence="2">R106</strain>
    </source>
</reference>
<reference evidence="1 3" key="1">
    <citation type="submission" date="2018-11" db="EMBL/GenBank/DDBJ databases">
        <title>Shewanella sp. M2.</title>
        <authorList>
            <person name="Hwang Y.J."/>
            <person name="Hwang C.Y."/>
        </authorList>
    </citation>
    <scope>NUCLEOTIDE SEQUENCE [LARGE SCALE GENOMIC DNA]</scope>
    <source>
        <strain evidence="1 3">M2</strain>
    </source>
</reference>
<keyword evidence="3" id="KW-1185">Reference proteome</keyword>
<sequence length="149" mass="17043">MHKFIQIIIFNFFLMFLIACDRPQTQEQQDLPIDETLCEFSEGECYQEVAGLQVGLLIDPVDTPSEKPLIVTLKSSQAITNVSMRIEGRDMFMGVIPVTLSEIQNNSYQGSLIFGSCSSNYMVWTVMVSFDYQQQPRTLMYDFLADNDK</sequence>
<evidence type="ECO:0000313" key="4">
    <source>
        <dbReference type="Proteomes" id="UP000278855"/>
    </source>
</evidence>
<dbReference type="EMBL" id="RKKB01000028">
    <property type="protein sequence ID" value="RPA22733.1"/>
    <property type="molecule type" value="Genomic_DNA"/>
</dbReference>
<gene>
    <name evidence="2" type="ORF">EGC77_20940</name>
    <name evidence="1" type="ORF">EGC80_16020</name>
</gene>
<evidence type="ECO:0000313" key="1">
    <source>
        <dbReference type="EMBL" id="AZG36236.1"/>
    </source>
</evidence>
<evidence type="ECO:0000313" key="2">
    <source>
        <dbReference type="EMBL" id="RPA22733.1"/>
    </source>
</evidence>
<dbReference type="Proteomes" id="UP000278855">
    <property type="component" value="Unassembled WGS sequence"/>
</dbReference>
<accession>A0A3N4DA26</accession>
<reference evidence="4" key="2">
    <citation type="submission" date="2018-11" db="EMBL/GenBank/DDBJ databases">
        <title>Shewanella sp. R106.</title>
        <authorList>
            <person name="Hwang Y.J."/>
            <person name="Hwang C.Y."/>
        </authorList>
    </citation>
    <scope>NUCLEOTIDE SEQUENCE [LARGE SCALE GENOMIC DNA]</scope>
    <source>
        <strain evidence="4">R106</strain>
    </source>
</reference>
<dbReference type="EMBL" id="CP034073">
    <property type="protein sequence ID" value="AZG36236.1"/>
    <property type="molecule type" value="Genomic_DNA"/>
</dbReference>
<dbReference type="KEGG" id="spsr:EGC80_16020"/>
<dbReference type="AlphaFoldDB" id="A0A3N4DA26"/>
<dbReference type="Proteomes" id="UP000273778">
    <property type="component" value="Chromosome"/>
</dbReference>
<dbReference type="RefSeq" id="WP_124014162.1">
    <property type="nucleotide sequence ID" value="NZ_CP034073.1"/>
</dbReference>
<proteinExistence type="predicted"/>
<evidence type="ECO:0008006" key="5">
    <source>
        <dbReference type="Google" id="ProtNLM"/>
    </source>
</evidence>
<dbReference type="OrthoDB" id="6238758at2"/>
<evidence type="ECO:0000313" key="3">
    <source>
        <dbReference type="Proteomes" id="UP000273778"/>
    </source>
</evidence>
<name>A0A3N4DA26_9GAMM</name>
<organism evidence="2 4">
    <name type="scientific">Shewanella psychromarinicola</name>
    <dbReference type="NCBI Taxonomy" id="2487742"/>
    <lineage>
        <taxon>Bacteria</taxon>
        <taxon>Pseudomonadati</taxon>
        <taxon>Pseudomonadota</taxon>
        <taxon>Gammaproteobacteria</taxon>
        <taxon>Alteromonadales</taxon>
        <taxon>Shewanellaceae</taxon>
        <taxon>Shewanella</taxon>
    </lineage>
</organism>
<protein>
    <recommendedName>
        <fullName evidence="5">Lipoprotein</fullName>
    </recommendedName>
</protein>